<dbReference type="SUPFAM" id="SSF56176">
    <property type="entry name" value="FAD-binding/transporter-associated domain-like"/>
    <property type="match status" value="1"/>
</dbReference>
<evidence type="ECO:0000256" key="6">
    <source>
        <dbReference type="SAM" id="MobiDB-lite"/>
    </source>
</evidence>
<evidence type="ECO:0000256" key="4">
    <source>
        <dbReference type="ARBA" id="ARBA00022827"/>
    </source>
</evidence>
<accession>A0A1H7XYN0</accession>
<dbReference type="GO" id="GO:0071949">
    <property type="term" value="F:FAD binding"/>
    <property type="evidence" value="ECO:0007669"/>
    <property type="project" value="InterPro"/>
</dbReference>
<dbReference type="RefSeq" id="WP_075004195.1">
    <property type="nucleotide sequence ID" value="NZ_FOAZ01000026.1"/>
</dbReference>
<evidence type="ECO:0000256" key="3">
    <source>
        <dbReference type="ARBA" id="ARBA00022630"/>
    </source>
</evidence>
<evidence type="ECO:0000256" key="5">
    <source>
        <dbReference type="ARBA" id="ARBA00023002"/>
    </source>
</evidence>
<dbReference type="PANTHER" id="PTHR42973:SF39">
    <property type="entry name" value="FAD-BINDING PCMH-TYPE DOMAIN-CONTAINING PROTEIN"/>
    <property type="match status" value="1"/>
</dbReference>
<sequence>MGDQGTTRRNLLRAGGALAAVAGVAACGAKSRPAAAATPSGRPAGTGGTAAGTGRNLAGSTPDWAALAHRLSGRLIRPGQADYAEAAELFQPRFDTVRPAAVAYAASAQDVAACLAFARSAGVPIVARNGGHNYAGWSTVSNGLVVDVGRMNTVHAGGATASVGAGARLIDVYTGLAASGRTIPAGSCPSVGVSGLTLGGGVGVTGRANGLTCDNLIGAEIVTPDGQIREVGPGAGQDPDLFWALRGAGGGNFGVVTRLDFRTHAADDCAYGFLSWPWSRARQAIEAWQRWAPKAQDNLWANLHLTADWDGTLRVESTVNLYGGSRAELANLVDRLTERPSSASFHSASYLTTMQVMGGVAGDTEAQAHVPGVLPGHSPAGRVTRSSYGARSDFFTQPLTGAGAAAVVAAVARYRSYAPKGGHAAVAFDALGGAINRVGAHNTAFVHRSGLFLAQYSADYPAGVTGGTAAKHSWAWVDNTWDAMRPYASGEAYQNYVDPQLHGWEQAYYGANAARLRQVKKQYDPTGLFRFPQGVPLA</sequence>
<dbReference type="OrthoDB" id="545125at2"/>
<evidence type="ECO:0000256" key="2">
    <source>
        <dbReference type="ARBA" id="ARBA00005466"/>
    </source>
</evidence>
<dbReference type="EMBL" id="FOAZ01000026">
    <property type="protein sequence ID" value="SEM39066.1"/>
    <property type="molecule type" value="Genomic_DNA"/>
</dbReference>
<dbReference type="InterPro" id="IPR050416">
    <property type="entry name" value="FAD-linked_Oxidoreductase"/>
</dbReference>
<dbReference type="Gene3D" id="3.30.43.10">
    <property type="entry name" value="Uridine Diphospho-n-acetylenolpyruvylglucosamine Reductase, domain 2"/>
    <property type="match status" value="1"/>
</dbReference>
<dbReference type="AlphaFoldDB" id="A0A1H7XYN0"/>
<reference evidence="9" key="1">
    <citation type="submission" date="2016-10" db="EMBL/GenBank/DDBJ databases">
        <authorList>
            <person name="Varghese N."/>
        </authorList>
    </citation>
    <scope>NUCLEOTIDE SEQUENCE [LARGE SCALE GENOMIC DNA]</scope>
    <source>
        <strain evidence="9">DSM 45096 / BCRC 16803 / CGMCC 4.1857 / CIP 109030 / JCM 12277 / KCTC 19219 / NBRC 100920 / 33214</strain>
    </source>
</reference>
<dbReference type="InterPro" id="IPR012951">
    <property type="entry name" value="BBE"/>
</dbReference>
<dbReference type="InterPro" id="IPR016167">
    <property type="entry name" value="FAD-bd_PCMH_sub1"/>
</dbReference>
<dbReference type="Pfam" id="PF08031">
    <property type="entry name" value="BBE"/>
    <property type="match status" value="1"/>
</dbReference>
<evidence type="ECO:0000256" key="1">
    <source>
        <dbReference type="ARBA" id="ARBA00001974"/>
    </source>
</evidence>
<dbReference type="PROSITE" id="PS51318">
    <property type="entry name" value="TAT"/>
    <property type="match status" value="1"/>
</dbReference>
<protein>
    <submittedName>
        <fullName evidence="8">FAD/FMN-containing dehydrogenase</fullName>
    </submittedName>
</protein>
<dbReference type="InterPro" id="IPR006094">
    <property type="entry name" value="Oxid_FAD_bind_N"/>
</dbReference>
<dbReference type="GO" id="GO:0016491">
    <property type="term" value="F:oxidoreductase activity"/>
    <property type="evidence" value="ECO:0007669"/>
    <property type="project" value="UniProtKB-KW"/>
</dbReference>
<dbReference type="Proteomes" id="UP000183015">
    <property type="component" value="Unassembled WGS sequence"/>
</dbReference>
<dbReference type="InterPro" id="IPR016169">
    <property type="entry name" value="FAD-bd_PCMH_sub2"/>
</dbReference>
<name>A0A1H7XYN0_STRJI</name>
<dbReference type="Gene3D" id="3.40.462.20">
    <property type="match status" value="1"/>
</dbReference>
<evidence type="ECO:0000313" key="8">
    <source>
        <dbReference type="EMBL" id="SEM39066.1"/>
    </source>
</evidence>
<evidence type="ECO:0000313" key="9">
    <source>
        <dbReference type="Proteomes" id="UP000183015"/>
    </source>
</evidence>
<dbReference type="eggNOG" id="COG0277">
    <property type="taxonomic scope" value="Bacteria"/>
</dbReference>
<dbReference type="InterPro" id="IPR006311">
    <property type="entry name" value="TAT_signal"/>
</dbReference>
<organism evidence="8 9">
    <name type="scientific">Streptacidiphilus jiangxiensis</name>
    <dbReference type="NCBI Taxonomy" id="235985"/>
    <lineage>
        <taxon>Bacteria</taxon>
        <taxon>Bacillati</taxon>
        <taxon>Actinomycetota</taxon>
        <taxon>Actinomycetes</taxon>
        <taxon>Kitasatosporales</taxon>
        <taxon>Streptomycetaceae</taxon>
        <taxon>Streptacidiphilus</taxon>
    </lineage>
</organism>
<keyword evidence="9" id="KW-1185">Reference proteome</keyword>
<dbReference type="PROSITE" id="PS51387">
    <property type="entry name" value="FAD_PCMH"/>
    <property type="match status" value="1"/>
</dbReference>
<evidence type="ECO:0000259" key="7">
    <source>
        <dbReference type="PROSITE" id="PS51387"/>
    </source>
</evidence>
<dbReference type="InterPro" id="IPR016166">
    <property type="entry name" value="FAD-bd_PCMH"/>
</dbReference>
<feature type="compositionally biased region" description="Low complexity" evidence="6">
    <location>
        <begin position="33"/>
        <end position="43"/>
    </location>
</feature>
<keyword evidence="3" id="KW-0285">Flavoprotein</keyword>
<dbReference type="Pfam" id="PF01565">
    <property type="entry name" value="FAD_binding_4"/>
    <property type="match status" value="1"/>
</dbReference>
<dbReference type="Gene3D" id="3.30.465.10">
    <property type="match status" value="1"/>
</dbReference>
<feature type="region of interest" description="Disordered" evidence="6">
    <location>
        <begin position="33"/>
        <end position="56"/>
    </location>
</feature>
<dbReference type="PANTHER" id="PTHR42973">
    <property type="entry name" value="BINDING OXIDOREDUCTASE, PUTATIVE (AFU_ORTHOLOGUE AFUA_1G17690)-RELATED"/>
    <property type="match status" value="1"/>
</dbReference>
<feature type="domain" description="FAD-binding PCMH-type" evidence="7">
    <location>
        <begin position="94"/>
        <end position="266"/>
    </location>
</feature>
<gene>
    <name evidence="8" type="ORF">SAMN05414137_12611</name>
</gene>
<comment type="cofactor">
    <cofactor evidence="1">
        <name>FAD</name>
        <dbReference type="ChEBI" id="CHEBI:57692"/>
    </cofactor>
</comment>
<keyword evidence="4" id="KW-0274">FAD</keyword>
<comment type="similarity">
    <text evidence="2">Belongs to the oxygen-dependent FAD-linked oxidoreductase family.</text>
</comment>
<proteinExistence type="inferred from homology"/>
<dbReference type="InterPro" id="IPR036318">
    <property type="entry name" value="FAD-bd_PCMH-like_sf"/>
</dbReference>
<dbReference type="STRING" id="235985.SAMN05414137_12611"/>
<keyword evidence="5" id="KW-0560">Oxidoreductase</keyword>